<organism evidence="3 4">
    <name type="scientific">Sphingomonas crocodyli</name>
    <dbReference type="NCBI Taxonomy" id="1979270"/>
    <lineage>
        <taxon>Bacteria</taxon>
        <taxon>Pseudomonadati</taxon>
        <taxon>Pseudomonadota</taxon>
        <taxon>Alphaproteobacteria</taxon>
        <taxon>Sphingomonadales</taxon>
        <taxon>Sphingomonadaceae</taxon>
        <taxon>Sphingomonas</taxon>
    </lineage>
</organism>
<name>A0A437LVF7_9SPHN</name>
<evidence type="ECO:0000313" key="4">
    <source>
        <dbReference type="Proteomes" id="UP000282971"/>
    </source>
</evidence>
<evidence type="ECO:0000256" key="1">
    <source>
        <dbReference type="SAM" id="Coils"/>
    </source>
</evidence>
<feature type="region of interest" description="Disordered" evidence="2">
    <location>
        <begin position="192"/>
        <end position="225"/>
    </location>
</feature>
<dbReference type="Proteomes" id="UP000282971">
    <property type="component" value="Unassembled WGS sequence"/>
</dbReference>
<dbReference type="OrthoDB" id="7391128at2"/>
<gene>
    <name evidence="3" type="ORF">EOD43_21815</name>
</gene>
<protein>
    <submittedName>
        <fullName evidence="3">Uncharacterized protein</fullName>
    </submittedName>
</protein>
<dbReference type="RefSeq" id="WP_127746442.1">
    <property type="nucleotide sequence ID" value="NZ_SACN01000005.1"/>
</dbReference>
<accession>A0A437LVF7</accession>
<sequence length="225" mass="23689">MIAMRFRSIVWTGAACLAILAFYLMSQFVAAKRAELARTDREISRTRAEIAQLETEIGTRSGMGQIEHWNVSVYGLEAPKVQQFKNAVQFAAILEPNTPAMSQTVNPIRQASLDVPSAPAAAAAPAPVPVSTPPVVHAAPPPQVTLASAPEPQPSLRSASFVQAKPQGMAPSTVSAVHEASLRKVAAVATPPVAAKPAAKKKTSLDDAWLADITGDAKSGRKARP</sequence>
<comment type="caution">
    <text evidence="3">The sequence shown here is derived from an EMBL/GenBank/DDBJ whole genome shotgun (WGS) entry which is preliminary data.</text>
</comment>
<keyword evidence="1" id="KW-0175">Coiled coil</keyword>
<dbReference type="AlphaFoldDB" id="A0A437LVF7"/>
<keyword evidence="4" id="KW-1185">Reference proteome</keyword>
<dbReference type="EMBL" id="SACN01000005">
    <property type="protein sequence ID" value="RVT89405.1"/>
    <property type="molecule type" value="Genomic_DNA"/>
</dbReference>
<proteinExistence type="predicted"/>
<feature type="coiled-coil region" evidence="1">
    <location>
        <begin position="29"/>
        <end position="56"/>
    </location>
</feature>
<evidence type="ECO:0000256" key="2">
    <source>
        <dbReference type="SAM" id="MobiDB-lite"/>
    </source>
</evidence>
<reference evidence="3 4" key="1">
    <citation type="submission" date="2019-01" db="EMBL/GenBank/DDBJ databases">
        <authorList>
            <person name="Chen W.-M."/>
        </authorList>
    </citation>
    <scope>NUCLEOTIDE SEQUENCE [LARGE SCALE GENOMIC DNA]</scope>
    <source>
        <strain evidence="3 4">CCP-7</strain>
    </source>
</reference>
<evidence type="ECO:0000313" key="3">
    <source>
        <dbReference type="EMBL" id="RVT89405.1"/>
    </source>
</evidence>